<proteinExistence type="predicted"/>
<evidence type="ECO:0000313" key="2">
    <source>
        <dbReference type="Proteomes" id="UP000273516"/>
    </source>
</evidence>
<evidence type="ECO:0008006" key="3">
    <source>
        <dbReference type="Google" id="ProtNLM"/>
    </source>
</evidence>
<dbReference type="EMBL" id="QOKZ01000001">
    <property type="protein sequence ID" value="RMC37476.1"/>
    <property type="molecule type" value="Genomic_DNA"/>
</dbReference>
<dbReference type="Proteomes" id="UP000273516">
    <property type="component" value="Unassembled WGS sequence"/>
</dbReference>
<organism evidence="1 2">
    <name type="scientific">Paracoccus alkanivorans</name>
    <dbReference type="NCBI Taxonomy" id="2116655"/>
    <lineage>
        <taxon>Bacteria</taxon>
        <taxon>Pseudomonadati</taxon>
        <taxon>Pseudomonadota</taxon>
        <taxon>Alphaproteobacteria</taxon>
        <taxon>Rhodobacterales</taxon>
        <taxon>Paracoccaceae</taxon>
        <taxon>Paracoccus</taxon>
    </lineage>
</organism>
<reference evidence="1 2" key="1">
    <citation type="submission" date="2018-07" db="EMBL/GenBank/DDBJ databases">
        <authorList>
            <person name="Zhang Y."/>
            <person name="Wang L."/>
            <person name="Ma S."/>
        </authorList>
    </citation>
    <scope>NUCLEOTIDE SEQUENCE [LARGE SCALE GENOMIC DNA]</scope>
    <source>
        <strain evidence="1 2">4-2</strain>
    </source>
</reference>
<accession>A0A3M0MIA7</accession>
<gene>
    <name evidence="1" type="ORF">C9E81_01620</name>
</gene>
<dbReference type="AlphaFoldDB" id="A0A3M0MIA7"/>
<dbReference type="OrthoDB" id="6174477at2"/>
<comment type="caution">
    <text evidence="1">The sequence shown here is derived from an EMBL/GenBank/DDBJ whole genome shotgun (WGS) entry which is preliminary data.</text>
</comment>
<dbReference type="RefSeq" id="WP_122110565.1">
    <property type="nucleotide sequence ID" value="NZ_QOKZ01000001.1"/>
</dbReference>
<evidence type="ECO:0000313" key="1">
    <source>
        <dbReference type="EMBL" id="RMC37476.1"/>
    </source>
</evidence>
<name>A0A3M0MIA7_9RHOB</name>
<protein>
    <recommendedName>
        <fullName evidence="3">SGNH/GDSL hydrolase family protein</fullName>
    </recommendedName>
</protein>
<keyword evidence="2" id="KW-1185">Reference proteome</keyword>
<sequence length="250" mass="27533">MKGTNMKLCIVGNSHIACLRSAMNGNDSFFKNNDVTFFGAPRRMLTKLATDQSGRKLIAPPRVERYLQKTSGGLINIELDKYDAFLVGGLSYAVQSLVPTFASDQYSSEVRRATVRDYWTSQTINQVIGVLRSVCAAPIFVMHAPLAAVLDPVQVPESVYASMIETSQDAYFDDFSARLLRQPDSTLNGGMATRREYSVGSVRLEGVGSDDLKEHHEDETEHMNAAFGGIMLNVLAEELSRVSVRKRASA</sequence>